<keyword evidence="3" id="KW-0997">Cell inner membrane</keyword>
<dbReference type="AlphaFoldDB" id="A0A1I4S966"/>
<evidence type="ECO:0000256" key="7">
    <source>
        <dbReference type="HAMAP-Rule" id="MF_00672"/>
    </source>
</evidence>
<dbReference type="OrthoDB" id="9808671at2"/>
<evidence type="ECO:0000256" key="4">
    <source>
        <dbReference type="ARBA" id="ARBA00022692"/>
    </source>
</evidence>
<gene>
    <name evidence="8" type="ORF">SAMN02982985_04688</name>
</gene>
<keyword evidence="4 7" id="KW-0812">Transmembrane</keyword>
<dbReference type="InterPro" id="IPR017039">
    <property type="entry name" value="Virul_fac_BrkB"/>
</dbReference>
<comment type="subcellular location">
    <subcellularLocation>
        <location evidence="1 7">Cell membrane</location>
        <topology evidence="1 7">Multi-pass membrane protein</topology>
    </subcellularLocation>
</comment>
<dbReference type="Pfam" id="PF03631">
    <property type="entry name" value="Virul_fac_BrkB"/>
    <property type="match status" value="1"/>
</dbReference>
<evidence type="ECO:0000256" key="3">
    <source>
        <dbReference type="ARBA" id="ARBA00022519"/>
    </source>
</evidence>
<feature type="transmembrane region" description="Helical" evidence="7">
    <location>
        <begin position="158"/>
        <end position="178"/>
    </location>
</feature>
<name>A0A1I4S966_9BURK</name>
<feature type="transmembrane region" description="Helical" evidence="7">
    <location>
        <begin position="51"/>
        <end position="74"/>
    </location>
</feature>
<feature type="transmembrane region" description="Helical" evidence="7">
    <location>
        <begin position="272"/>
        <end position="294"/>
    </location>
</feature>
<protein>
    <recommendedName>
        <fullName evidence="7">UPF0761 membrane protein SAMN02982985_04688</fullName>
    </recommendedName>
</protein>
<evidence type="ECO:0000256" key="2">
    <source>
        <dbReference type="ARBA" id="ARBA00022475"/>
    </source>
</evidence>
<dbReference type="STRING" id="758825.SAMN02982985_04688"/>
<accession>A0A1I4S966</accession>
<feature type="transmembrane region" description="Helical" evidence="7">
    <location>
        <begin position="198"/>
        <end position="219"/>
    </location>
</feature>
<dbReference type="GO" id="GO:0005886">
    <property type="term" value="C:plasma membrane"/>
    <property type="evidence" value="ECO:0007669"/>
    <property type="project" value="UniProtKB-SubCell"/>
</dbReference>
<evidence type="ECO:0000256" key="6">
    <source>
        <dbReference type="ARBA" id="ARBA00023136"/>
    </source>
</evidence>
<comment type="similarity">
    <text evidence="7">Belongs to the UPF0761 family.</text>
</comment>
<keyword evidence="2 7" id="KW-1003">Cell membrane</keyword>
<sequence length="458" mass="51076">MFLKYLTPFFHYLSRSGRDRFDAVRALTWQEVRDLSLFARRRLREESLPQVAGSLTFTTVFALVPLLTIALAIFTTFPMFNTFRTSLEAYFVQSVMPKAIANTILNYLTMFASKATRLSAVGAVALIVTSIAMMGMIEKVFNRIWRVRTERGWTKRILVYWAIVTLGPLLIGVSLTMSAQFSLATSDLVGDIPVLGKLLYMIVSLSLTTAGFTLLYVAVPNREVDWRDAAWGGLVAGLVFELAKRAFAVFITQFPTYSKIYGALAALPLFLLWVYVSWIITLLGALLVAALPVVKYERWWYEPAPGGEFVDAIAILKVLHVACKCGDTALVSSRKIRSNTRIGYDEMDMLLERMAAEGWVGRVNVEAPLRVQFGKRVSDGSDHWVLLANVQRLTLAEVYRLFVFGGMPLNAGVVADSDDERDIQAARDAAALARNVETAVEQGLGRTLEEHFGPLDCR</sequence>
<keyword evidence="9" id="KW-1185">Reference proteome</keyword>
<organism evidence="8 9">
    <name type="scientific">Rugamonas rubra</name>
    <dbReference type="NCBI Taxonomy" id="758825"/>
    <lineage>
        <taxon>Bacteria</taxon>
        <taxon>Pseudomonadati</taxon>
        <taxon>Pseudomonadota</taxon>
        <taxon>Betaproteobacteria</taxon>
        <taxon>Burkholderiales</taxon>
        <taxon>Oxalobacteraceae</taxon>
        <taxon>Telluria group</taxon>
        <taxon>Rugamonas</taxon>
    </lineage>
</organism>
<dbReference type="HAMAP" id="MF_00672">
    <property type="entry name" value="UPF0761"/>
    <property type="match status" value="1"/>
</dbReference>
<reference evidence="8 9" key="1">
    <citation type="submission" date="2016-10" db="EMBL/GenBank/DDBJ databases">
        <authorList>
            <person name="de Groot N.N."/>
        </authorList>
    </citation>
    <scope>NUCLEOTIDE SEQUENCE [LARGE SCALE GENOMIC DNA]</scope>
    <source>
        <strain evidence="8 9">ATCC 43154</strain>
    </source>
</reference>
<keyword evidence="5 7" id="KW-1133">Transmembrane helix</keyword>
<keyword evidence="6 7" id="KW-0472">Membrane</keyword>
<proteinExistence type="inferred from homology"/>
<evidence type="ECO:0000313" key="8">
    <source>
        <dbReference type="EMBL" id="SFM61028.1"/>
    </source>
</evidence>
<dbReference type="EMBL" id="FOTW01000025">
    <property type="protein sequence ID" value="SFM61028.1"/>
    <property type="molecule type" value="Genomic_DNA"/>
</dbReference>
<dbReference type="Proteomes" id="UP000199470">
    <property type="component" value="Unassembled WGS sequence"/>
</dbReference>
<dbReference type="InterPro" id="IPR023679">
    <property type="entry name" value="UPF0761_bac"/>
</dbReference>
<feature type="transmembrane region" description="Helical" evidence="7">
    <location>
        <begin position="118"/>
        <end position="137"/>
    </location>
</feature>
<dbReference type="PANTHER" id="PTHR30213:SF0">
    <property type="entry name" value="UPF0761 MEMBRANE PROTEIN YIHY"/>
    <property type="match status" value="1"/>
</dbReference>
<evidence type="ECO:0000313" key="9">
    <source>
        <dbReference type="Proteomes" id="UP000199470"/>
    </source>
</evidence>
<evidence type="ECO:0000256" key="1">
    <source>
        <dbReference type="ARBA" id="ARBA00004651"/>
    </source>
</evidence>
<feature type="transmembrane region" description="Helical" evidence="7">
    <location>
        <begin position="231"/>
        <end position="252"/>
    </location>
</feature>
<evidence type="ECO:0000256" key="5">
    <source>
        <dbReference type="ARBA" id="ARBA00022989"/>
    </source>
</evidence>
<dbReference type="NCBIfam" id="TIGR00765">
    <property type="entry name" value="yihY_not_rbn"/>
    <property type="match status" value="1"/>
</dbReference>
<dbReference type="PANTHER" id="PTHR30213">
    <property type="entry name" value="INNER MEMBRANE PROTEIN YHJD"/>
    <property type="match status" value="1"/>
</dbReference>
<dbReference type="RefSeq" id="WP_093390157.1">
    <property type="nucleotide sequence ID" value="NZ_FOTW01000025.1"/>
</dbReference>